<keyword evidence="2" id="KW-1185">Reference proteome</keyword>
<evidence type="ECO:0000313" key="1">
    <source>
        <dbReference type="EMBL" id="QED29365.1"/>
    </source>
</evidence>
<reference evidence="1 2" key="1">
    <citation type="submission" date="2019-08" db="EMBL/GenBank/DDBJ databases">
        <authorList>
            <person name="Liang Q."/>
        </authorList>
    </citation>
    <scope>NUCLEOTIDE SEQUENCE [LARGE SCALE GENOMIC DNA]</scope>
    <source>
        <strain evidence="1 2">V1718</strain>
    </source>
</reference>
<evidence type="ECO:0000313" key="2">
    <source>
        <dbReference type="Proteomes" id="UP000321595"/>
    </source>
</evidence>
<name>A0A5B8XUW8_9DELT</name>
<dbReference type="AlphaFoldDB" id="A0A5B8XUW8"/>
<protein>
    <submittedName>
        <fullName evidence="1">Uncharacterized protein</fullName>
    </submittedName>
</protein>
<dbReference type="Proteomes" id="UP000321595">
    <property type="component" value="Chromosome"/>
</dbReference>
<accession>A0A5B8XUW8</accession>
<proteinExistence type="predicted"/>
<dbReference type="KEGG" id="bbae:FRD01_19430"/>
<organism evidence="1 2">
    <name type="scientific">Microvenator marinus</name>
    <dbReference type="NCBI Taxonomy" id="2600177"/>
    <lineage>
        <taxon>Bacteria</taxon>
        <taxon>Deltaproteobacteria</taxon>
        <taxon>Bradymonadales</taxon>
        <taxon>Microvenatoraceae</taxon>
        <taxon>Microvenator</taxon>
    </lineage>
</organism>
<dbReference type="EMBL" id="CP042467">
    <property type="protein sequence ID" value="QED29365.1"/>
    <property type="molecule type" value="Genomic_DNA"/>
</dbReference>
<dbReference type="RefSeq" id="WP_146962598.1">
    <property type="nucleotide sequence ID" value="NZ_CP042467.1"/>
</dbReference>
<sequence>MKRYLLLSALLFACSSGDTPPTAPDQGVEDQADMRETYPDRYEFCEWREFAPSGELESDLVGDWIVYDFDTDFGSHSIMRIREDGTYVQWQLSQCEEESACFLAGADLCEIDSYGGTWSVDGTNFSVNGYAWPMDSGTLHDLTFGGIDSVYLFLDAATCSDPCLTE</sequence>
<gene>
    <name evidence="1" type="ORF">FRD01_19430</name>
</gene>